<organism evidence="5 6">
    <name type="scientific">Azotobacter bryophylli</name>
    <dbReference type="NCBI Taxonomy" id="1986537"/>
    <lineage>
        <taxon>Bacteria</taxon>
        <taxon>Pseudomonadati</taxon>
        <taxon>Pseudomonadota</taxon>
        <taxon>Gammaproteobacteria</taxon>
        <taxon>Pseudomonadales</taxon>
        <taxon>Pseudomonadaceae</taxon>
        <taxon>Azotobacter</taxon>
    </lineage>
</organism>
<dbReference type="RefSeq" id="WP_377812768.1">
    <property type="nucleotide sequence ID" value="NZ_JBHRSJ010000004.1"/>
</dbReference>
<dbReference type="PANTHER" id="PTHR33121">
    <property type="entry name" value="CYCLIC DI-GMP PHOSPHODIESTERASE PDEF"/>
    <property type="match status" value="1"/>
</dbReference>
<feature type="domain" description="EAL" evidence="3">
    <location>
        <begin position="313"/>
        <end position="563"/>
    </location>
</feature>
<dbReference type="SMART" id="SM00052">
    <property type="entry name" value="EAL"/>
    <property type="match status" value="1"/>
</dbReference>
<keyword evidence="6" id="KW-1185">Reference proteome</keyword>
<dbReference type="SUPFAM" id="SSF141868">
    <property type="entry name" value="EAL domain-like"/>
    <property type="match status" value="1"/>
</dbReference>
<dbReference type="Proteomes" id="UP001595457">
    <property type="component" value="Unassembled WGS sequence"/>
</dbReference>
<evidence type="ECO:0000259" key="4">
    <source>
        <dbReference type="PROSITE" id="PS50887"/>
    </source>
</evidence>
<dbReference type="Pfam" id="PF00563">
    <property type="entry name" value="EAL"/>
    <property type="match status" value="1"/>
</dbReference>
<protein>
    <submittedName>
        <fullName evidence="5">Bifunctional diguanylate cyclase/phosphodiesterase</fullName>
    </submittedName>
</protein>
<dbReference type="InterPro" id="IPR035919">
    <property type="entry name" value="EAL_sf"/>
</dbReference>
<dbReference type="CDD" id="cd01948">
    <property type="entry name" value="EAL"/>
    <property type="match status" value="1"/>
</dbReference>
<dbReference type="PROSITE" id="PS50883">
    <property type="entry name" value="EAL"/>
    <property type="match status" value="1"/>
</dbReference>
<dbReference type="PANTHER" id="PTHR33121:SF19">
    <property type="entry name" value="CYCLIC DI-GMP PHOSPHODIESTERASE PA2567"/>
    <property type="match status" value="1"/>
</dbReference>
<dbReference type="SMART" id="SM00267">
    <property type="entry name" value="GGDEF"/>
    <property type="match status" value="1"/>
</dbReference>
<dbReference type="InterPro" id="IPR011006">
    <property type="entry name" value="CheY-like_superfamily"/>
</dbReference>
<dbReference type="SUPFAM" id="SSF55073">
    <property type="entry name" value="Nucleotide cyclase"/>
    <property type="match status" value="1"/>
</dbReference>
<reference evidence="6" key="1">
    <citation type="journal article" date="2019" name="Int. J. Syst. Evol. Microbiol.">
        <title>The Global Catalogue of Microorganisms (GCM) 10K type strain sequencing project: providing services to taxonomists for standard genome sequencing and annotation.</title>
        <authorList>
            <consortium name="The Broad Institute Genomics Platform"/>
            <consortium name="The Broad Institute Genome Sequencing Center for Infectious Disease"/>
            <person name="Wu L."/>
            <person name="Ma J."/>
        </authorList>
    </citation>
    <scope>NUCLEOTIDE SEQUENCE [LARGE SCALE GENOMIC DNA]</scope>
    <source>
        <strain evidence="6">KCTC 62195</strain>
    </source>
</reference>
<comment type="caution">
    <text evidence="5">The sequence shown here is derived from an EMBL/GenBank/DDBJ whole genome shotgun (WGS) entry which is preliminary data.</text>
</comment>
<feature type="domain" description="Response regulatory" evidence="2">
    <location>
        <begin position="11"/>
        <end position="127"/>
    </location>
</feature>
<evidence type="ECO:0000313" key="6">
    <source>
        <dbReference type="Proteomes" id="UP001595457"/>
    </source>
</evidence>
<proteinExistence type="predicted"/>
<dbReference type="Pfam" id="PF00990">
    <property type="entry name" value="GGDEF"/>
    <property type="match status" value="1"/>
</dbReference>
<name>A0ABV7AR02_9GAMM</name>
<evidence type="ECO:0000313" key="5">
    <source>
        <dbReference type="EMBL" id="MFC2971187.1"/>
    </source>
</evidence>
<gene>
    <name evidence="5" type="ORF">ACFOJE_03010</name>
</gene>
<dbReference type="InterPro" id="IPR050706">
    <property type="entry name" value="Cyclic-di-GMP_PDE-like"/>
</dbReference>
<evidence type="ECO:0000259" key="3">
    <source>
        <dbReference type="PROSITE" id="PS50883"/>
    </source>
</evidence>
<dbReference type="CDD" id="cd00156">
    <property type="entry name" value="REC"/>
    <property type="match status" value="1"/>
</dbReference>
<dbReference type="InterPro" id="IPR001633">
    <property type="entry name" value="EAL_dom"/>
</dbReference>
<dbReference type="PROSITE" id="PS50110">
    <property type="entry name" value="RESPONSE_REGULATORY"/>
    <property type="match status" value="1"/>
</dbReference>
<accession>A0ABV7AR02</accession>
<dbReference type="Gene3D" id="3.20.20.450">
    <property type="entry name" value="EAL domain"/>
    <property type="match status" value="1"/>
</dbReference>
<feature type="domain" description="GGDEF" evidence="4">
    <location>
        <begin position="172"/>
        <end position="304"/>
    </location>
</feature>
<keyword evidence="1" id="KW-0597">Phosphoprotein</keyword>
<dbReference type="EMBL" id="JBHRSJ010000004">
    <property type="protein sequence ID" value="MFC2971187.1"/>
    <property type="molecule type" value="Genomic_DNA"/>
</dbReference>
<dbReference type="Gene3D" id="3.40.50.2300">
    <property type="match status" value="1"/>
</dbReference>
<feature type="modified residue" description="4-aspartylphosphate" evidence="1">
    <location>
        <position position="62"/>
    </location>
</feature>
<dbReference type="CDD" id="cd01949">
    <property type="entry name" value="GGDEF"/>
    <property type="match status" value="1"/>
</dbReference>
<evidence type="ECO:0000256" key="1">
    <source>
        <dbReference type="PROSITE-ProRule" id="PRU00169"/>
    </source>
</evidence>
<evidence type="ECO:0000259" key="2">
    <source>
        <dbReference type="PROSITE" id="PS50110"/>
    </source>
</evidence>
<dbReference type="PROSITE" id="PS50887">
    <property type="entry name" value="GGDEF"/>
    <property type="match status" value="1"/>
</dbReference>
<dbReference type="Gene3D" id="3.30.70.270">
    <property type="match status" value="1"/>
</dbReference>
<sequence length="563" mass="62494">MSGRTHRQPLCGLIVEDSDDDYLLIEAALRQGGFEPECRQVMTATHLEAALVERTWDFVICDHNLPAFDSQMAMSLARRLQPELPFIIVSGACSDQMTVEAIAAGAVDVVDKHKLAKLGPVLRRELSERRMRHELVASHQHLERLAYYDPLTGLPNEHRFLGELERLCTGGASFALVLADMSRFQQIVRCLGPRAGSRLAVQLAERLRAEVGQDGFLAQIGRNRFALALRGIPGAAALRAWIERFSASLPGSIVVEGATVPLAWHLGACLYPLHGRSVAQLHRHAEVAVRRALQQQTDWELFDTAWLNPAAEPYDLEDALRQALRNQEFSLDYQPQFDLQSGACIGAEALLRWRHPRCGQVSPARFVPLLEETGLIVPVGEWVLRSACRQAAHWHDQGHSGMRVAVNLAMIQFEEASLVRMVSSALADSGLPPNALELEITESVAMNDQERVMATLHELRELGVSLAIDDFGTGYSSLAYLKNFPVDKVKIDQSFVRGIDRDPRDRAIVQAIIGMARALDLVTVAEGVESAAHLEFLHKHGCRHGQGYHLGRPLPPEQLEFKH</sequence>
<dbReference type="InterPro" id="IPR001789">
    <property type="entry name" value="Sig_transdc_resp-reg_receiver"/>
</dbReference>
<dbReference type="InterPro" id="IPR029787">
    <property type="entry name" value="Nucleotide_cyclase"/>
</dbReference>
<dbReference type="SUPFAM" id="SSF52172">
    <property type="entry name" value="CheY-like"/>
    <property type="match status" value="1"/>
</dbReference>
<dbReference type="Pfam" id="PF00072">
    <property type="entry name" value="Response_reg"/>
    <property type="match status" value="1"/>
</dbReference>
<dbReference type="InterPro" id="IPR043128">
    <property type="entry name" value="Rev_trsase/Diguanyl_cyclase"/>
</dbReference>
<dbReference type="InterPro" id="IPR000160">
    <property type="entry name" value="GGDEF_dom"/>
</dbReference>